<organism evidence="5 6">
    <name type="scientific">Agarivorans aestuarii</name>
    <dbReference type="NCBI Taxonomy" id="1563703"/>
    <lineage>
        <taxon>Bacteria</taxon>
        <taxon>Pseudomonadati</taxon>
        <taxon>Pseudomonadota</taxon>
        <taxon>Gammaproteobacteria</taxon>
        <taxon>Alteromonadales</taxon>
        <taxon>Alteromonadaceae</taxon>
        <taxon>Agarivorans</taxon>
    </lineage>
</organism>
<accession>A0ABU7G5I3</accession>
<sequence length="341" mass="38714">MKILLLVLFVCPLAWGKASVVFINPGKAEESFWQDVDLFANAAAKRLALDYRTFHGERNHYSMIKHIEWMINNQQLPDYLMLVNEKQALPRMLSLLEGHDVYVLVLLNDVSPTEQQLRQNNPHWQQYLLSCIVPNNLWAGYHTAQSMYLNAEKTSGEAVIISGDKVTPASVERAAGAVDFFQHQAGIELKQVIYGQWDEQRSYQQTKVLLKRYPDLKYLWTANDHMAFGSIKAIKEQGKQPGKDVIVGTVNTSQQALWLREQGEISALAGGHFTAAGWGLSLIHRHLQGQTIPSKVNAPLFLMLQPETEAFEKVKNKQWDQVRFENMLLEGGDPLSFQIAQ</sequence>
<evidence type="ECO:0000313" key="5">
    <source>
        <dbReference type="EMBL" id="MEE1674668.1"/>
    </source>
</evidence>
<dbReference type="InterPro" id="IPR028082">
    <property type="entry name" value="Peripla_BP_I"/>
</dbReference>
<dbReference type="InterPro" id="IPR025997">
    <property type="entry name" value="SBP_2_dom"/>
</dbReference>
<dbReference type="Gene3D" id="3.40.50.2300">
    <property type="match status" value="2"/>
</dbReference>
<dbReference type="PANTHER" id="PTHR46847">
    <property type="entry name" value="D-ALLOSE-BINDING PERIPLASMIC PROTEIN-RELATED"/>
    <property type="match status" value="1"/>
</dbReference>
<dbReference type="Proteomes" id="UP001310248">
    <property type="component" value="Unassembled WGS sequence"/>
</dbReference>
<keyword evidence="6" id="KW-1185">Reference proteome</keyword>
<dbReference type="SUPFAM" id="SSF53822">
    <property type="entry name" value="Periplasmic binding protein-like I"/>
    <property type="match status" value="1"/>
</dbReference>
<comment type="caution">
    <text evidence="5">The sequence shown here is derived from an EMBL/GenBank/DDBJ whole genome shotgun (WGS) entry which is preliminary data.</text>
</comment>
<feature type="domain" description="Periplasmic binding protein" evidence="4">
    <location>
        <begin position="20"/>
        <end position="290"/>
    </location>
</feature>
<evidence type="ECO:0000256" key="3">
    <source>
        <dbReference type="ARBA" id="ARBA00022729"/>
    </source>
</evidence>
<dbReference type="CDD" id="cd06324">
    <property type="entry name" value="PBP1_ABC_sugar_binding-like"/>
    <property type="match status" value="1"/>
</dbReference>
<dbReference type="EMBL" id="JAYDYW010000009">
    <property type="protein sequence ID" value="MEE1674668.1"/>
    <property type="molecule type" value="Genomic_DNA"/>
</dbReference>
<reference evidence="6" key="1">
    <citation type="submission" date="2023-07" db="EMBL/GenBank/DDBJ databases">
        <title>Draft genome sequence of Agarivorans aestuarii strain ZMCS4, a CAZymes producing bacteria isolated from the marine brown algae Clodostephus spongiosus.</title>
        <authorList>
            <person name="Lorente B."/>
            <person name="Cabral C."/>
            <person name="Frias J."/>
            <person name="Faria J."/>
            <person name="Toubarro D."/>
        </authorList>
    </citation>
    <scope>NUCLEOTIDE SEQUENCE [LARGE SCALE GENOMIC DNA]</scope>
    <source>
        <strain evidence="6">ZMCS4</strain>
    </source>
</reference>
<name>A0ABU7G5I3_9ALTE</name>
<evidence type="ECO:0000259" key="4">
    <source>
        <dbReference type="Pfam" id="PF13407"/>
    </source>
</evidence>
<comment type="subcellular location">
    <subcellularLocation>
        <location evidence="1">Cell envelope</location>
    </subcellularLocation>
</comment>
<evidence type="ECO:0000256" key="1">
    <source>
        <dbReference type="ARBA" id="ARBA00004196"/>
    </source>
</evidence>
<keyword evidence="3" id="KW-0732">Signal</keyword>
<evidence type="ECO:0000256" key="2">
    <source>
        <dbReference type="ARBA" id="ARBA00007639"/>
    </source>
</evidence>
<protein>
    <submittedName>
        <fullName evidence="5">ABC transporter substrate-binding protein</fullName>
    </submittedName>
</protein>
<comment type="similarity">
    <text evidence="2">Belongs to the bacterial solute-binding protein 2 family.</text>
</comment>
<dbReference type="PANTHER" id="PTHR46847:SF2">
    <property type="entry name" value="ABC TRANSPORTER SUGAR-BINDING PROTEIN"/>
    <property type="match status" value="1"/>
</dbReference>
<dbReference type="Pfam" id="PF13407">
    <property type="entry name" value="Peripla_BP_4"/>
    <property type="match status" value="1"/>
</dbReference>
<gene>
    <name evidence="5" type="ORF">SNR37_004111</name>
</gene>
<dbReference type="RefSeq" id="WP_329775734.1">
    <property type="nucleotide sequence ID" value="NZ_JAYDYW010000009.1"/>
</dbReference>
<proteinExistence type="inferred from homology"/>
<evidence type="ECO:0000313" key="6">
    <source>
        <dbReference type="Proteomes" id="UP001310248"/>
    </source>
</evidence>